<dbReference type="PANTHER" id="PTHR13227">
    <property type="entry name" value="EUKARYOTIC TRANSLATION INITIATION FACTOR 2A"/>
    <property type="match status" value="1"/>
</dbReference>
<comment type="similarity">
    <text evidence="1">Belongs to the WD repeat EIF2A family.</text>
</comment>
<dbReference type="AlphaFoldDB" id="A0A5K1V082"/>
<dbReference type="GO" id="GO:0022627">
    <property type="term" value="C:cytosolic small ribosomal subunit"/>
    <property type="evidence" value="ECO:0007669"/>
    <property type="project" value="TreeGrafter"/>
</dbReference>
<keyword evidence="5" id="KW-0677">Repeat</keyword>
<evidence type="ECO:0000256" key="4">
    <source>
        <dbReference type="ARBA" id="ARBA00022574"/>
    </source>
</evidence>
<feature type="domain" description="Translation initiation factor beta propellor-like" evidence="9">
    <location>
        <begin position="227"/>
        <end position="423"/>
    </location>
</feature>
<gene>
    <name evidence="10" type="ORF">CL6EHI_200070</name>
</gene>
<dbReference type="VEuPathDB" id="AmoebaDB:EHI7A_113690"/>
<dbReference type="PANTHER" id="PTHR13227:SF0">
    <property type="entry name" value="EUKARYOTIC TRANSLATION INITIATION FACTOR 2A"/>
    <property type="match status" value="1"/>
</dbReference>
<comment type="caution">
    <text evidence="10">The sequence shown here is derived from an EMBL/GenBank/DDBJ whole genome shotgun (WGS) entry which is preliminary data.</text>
</comment>
<dbReference type="GO" id="GO:0043022">
    <property type="term" value="F:ribosome binding"/>
    <property type="evidence" value="ECO:0007669"/>
    <property type="project" value="TreeGrafter"/>
</dbReference>
<keyword evidence="6" id="KW-0810">Translation regulation</keyword>
<dbReference type="InterPro" id="IPR013979">
    <property type="entry name" value="TIF_beta_prop-like"/>
</dbReference>
<dbReference type="Pfam" id="PF08662">
    <property type="entry name" value="eIF2A"/>
    <property type="match status" value="1"/>
</dbReference>
<evidence type="ECO:0000256" key="2">
    <source>
        <dbReference type="ARBA" id="ARBA00013819"/>
    </source>
</evidence>
<reference evidence="10 11" key="1">
    <citation type="submission" date="2016-05" db="EMBL/GenBank/DDBJ databases">
        <title>First whole genome sequencing of Entamoeba histolytica HM1:IMSS-clone-6.</title>
        <authorList>
            <person name="Mukherjee Avik.K."/>
            <person name="Izumyama S."/>
            <person name="Nakada-Tsukui K."/>
            <person name="Nozaki T."/>
        </authorList>
    </citation>
    <scope>NUCLEOTIDE SEQUENCE [LARGE SCALE GENOMIC DNA]</scope>
    <source>
        <strain evidence="10 11">HM1:IMSS clone 6</strain>
    </source>
</reference>
<evidence type="ECO:0000313" key="10">
    <source>
        <dbReference type="EMBL" id="GAT97538.1"/>
    </source>
</evidence>
<keyword evidence="3" id="KW-0396">Initiation factor</keyword>
<dbReference type="GO" id="GO:0006417">
    <property type="term" value="P:regulation of translation"/>
    <property type="evidence" value="ECO:0007669"/>
    <property type="project" value="UniProtKB-KW"/>
</dbReference>
<feature type="compositionally biased region" description="Basic residues" evidence="8">
    <location>
        <begin position="475"/>
        <end position="487"/>
    </location>
</feature>
<feature type="region of interest" description="Disordered" evidence="8">
    <location>
        <begin position="448"/>
        <end position="493"/>
    </location>
</feature>
<dbReference type="GO" id="GO:0003729">
    <property type="term" value="F:mRNA binding"/>
    <property type="evidence" value="ECO:0007669"/>
    <property type="project" value="TreeGrafter"/>
</dbReference>
<dbReference type="GO" id="GO:0003743">
    <property type="term" value="F:translation initiation factor activity"/>
    <property type="evidence" value="ECO:0007669"/>
    <property type="project" value="UniProtKB-KW"/>
</dbReference>
<protein>
    <recommendedName>
        <fullName evidence="2">Eukaryotic translation initiation factor 2A</fullName>
    </recommendedName>
</protein>
<proteinExistence type="inferred from homology"/>
<dbReference type="GO" id="GO:0000049">
    <property type="term" value="F:tRNA binding"/>
    <property type="evidence" value="ECO:0007669"/>
    <property type="project" value="TreeGrafter"/>
</dbReference>
<sequence>MNTTTQYPCYILCKEGLTFFEDIPKTSVFNIEFAKAKLAGYAPNKVIIIDDKGIIILNQTTKEVIKRIEMLHIDRFSVSPSGRYITVWQLIPLQYTQGVNGSGPVKVKQDQTNTLSVFDIEKETNEPIFSLLQKQIHVWPIIQFNITETVAIHLGSTVTFYNVSGSSFVRAEKQFNNTLVRNFAWSTNPETPDTFALFVPENSKKNVPATFRVGHFPDIVRVISSSTFFKAGSSELIWSPRANIVLCKAQTNIDSTGQSYYGESFLHIVNVVDSSKNMSLPQPDGPVYDVSFNNDGSLLASVAGYMPATVEIFKVTRLGKLESIKKFPKQSRNEVKFSPNSQFLAVAGFGNCPGEVDVYETTKWNLVAEFSAHCTTEWYWTHDSKALVFCGCFPRRHFDNFIKVCPINAPELPSVDFGDKLYHLNLKPQNPIKDEVQFTVIQKKKEEETAAYVPPSLRGKPSCVEDDNDPIPGQHVKKFTRKPKKKATKEQKK</sequence>
<dbReference type="SUPFAM" id="SSF82171">
    <property type="entry name" value="DPP6 N-terminal domain-like"/>
    <property type="match status" value="1"/>
</dbReference>
<evidence type="ECO:0000256" key="1">
    <source>
        <dbReference type="ARBA" id="ARBA00009573"/>
    </source>
</evidence>
<dbReference type="EMBL" id="BDEQ01000001">
    <property type="protein sequence ID" value="GAT97538.1"/>
    <property type="molecule type" value="Genomic_DNA"/>
</dbReference>
<keyword evidence="4" id="KW-0853">WD repeat</keyword>
<evidence type="ECO:0000313" key="11">
    <source>
        <dbReference type="Proteomes" id="UP000078387"/>
    </source>
</evidence>
<evidence type="ECO:0000256" key="5">
    <source>
        <dbReference type="ARBA" id="ARBA00022737"/>
    </source>
</evidence>
<evidence type="ECO:0000256" key="6">
    <source>
        <dbReference type="ARBA" id="ARBA00022845"/>
    </source>
</evidence>
<dbReference type="FunFam" id="2.130.10.10:FF:001602">
    <property type="entry name" value="Eukaryotic translation initiation factor 2A, putative"/>
    <property type="match status" value="1"/>
</dbReference>
<keyword evidence="7" id="KW-0648">Protein biosynthesis</keyword>
<dbReference type="Proteomes" id="UP000078387">
    <property type="component" value="Unassembled WGS sequence"/>
</dbReference>
<dbReference type="VEuPathDB" id="AmoebaDB:EHI5A_160700"/>
<dbReference type="InterPro" id="IPR011387">
    <property type="entry name" value="TIF2A"/>
</dbReference>
<dbReference type="OMA" id="MQARWPA"/>
<dbReference type="InterPro" id="IPR015943">
    <property type="entry name" value="WD40/YVTN_repeat-like_dom_sf"/>
</dbReference>
<dbReference type="VEuPathDB" id="AmoebaDB:EHI8A_123500"/>
<dbReference type="Gene3D" id="2.130.10.10">
    <property type="entry name" value="YVTN repeat-like/Quinoprotein amine dehydrogenase"/>
    <property type="match status" value="1"/>
</dbReference>
<evidence type="ECO:0000256" key="3">
    <source>
        <dbReference type="ARBA" id="ARBA00022540"/>
    </source>
</evidence>
<evidence type="ECO:0000256" key="7">
    <source>
        <dbReference type="ARBA" id="ARBA00022917"/>
    </source>
</evidence>
<name>A0A5K1V082_ENTHI</name>
<dbReference type="VEuPathDB" id="AmoebaDB:KM1_194580"/>
<evidence type="ECO:0000259" key="9">
    <source>
        <dbReference type="Pfam" id="PF08662"/>
    </source>
</evidence>
<dbReference type="VEuPathDB" id="AmoebaDB:EHI_200070"/>
<evidence type="ECO:0000256" key="8">
    <source>
        <dbReference type="SAM" id="MobiDB-lite"/>
    </source>
</evidence>
<accession>A0A5K1V082</accession>
<organism evidence="10 11">
    <name type="scientific">Entamoeba histolytica</name>
    <dbReference type="NCBI Taxonomy" id="5759"/>
    <lineage>
        <taxon>Eukaryota</taxon>
        <taxon>Amoebozoa</taxon>
        <taxon>Evosea</taxon>
        <taxon>Archamoebae</taxon>
        <taxon>Mastigamoebida</taxon>
        <taxon>Entamoebidae</taxon>
        <taxon>Entamoeba</taxon>
    </lineage>
</organism>